<feature type="compositionally biased region" description="Basic and acidic residues" evidence="1">
    <location>
        <begin position="277"/>
        <end position="287"/>
    </location>
</feature>
<name>A0AAP0K0P3_9MAGN</name>
<organism evidence="2 3">
    <name type="scientific">Stephania yunnanensis</name>
    <dbReference type="NCBI Taxonomy" id="152371"/>
    <lineage>
        <taxon>Eukaryota</taxon>
        <taxon>Viridiplantae</taxon>
        <taxon>Streptophyta</taxon>
        <taxon>Embryophyta</taxon>
        <taxon>Tracheophyta</taxon>
        <taxon>Spermatophyta</taxon>
        <taxon>Magnoliopsida</taxon>
        <taxon>Ranunculales</taxon>
        <taxon>Menispermaceae</taxon>
        <taxon>Menispermoideae</taxon>
        <taxon>Cissampelideae</taxon>
        <taxon>Stephania</taxon>
    </lineage>
</organism>
<feature type="compositionally biased region" description="Basic residues" evidence="1">
    <location>
        <begin position="262"/>
        <end position="275"/>
    </location>
</feature>
<dbReference type="AlphaFoldDB" id="A0AAP0K0P3"/>
<reference evidence="2 3" key="1">
    <citation type="submission" date="2024-01" db="EMBL/GenBank/DDBJ databases">
        <title>Genome assemblies of Stephania.</title>
        <authorList>
            <person name="Yang L."/>
        </authorList>
    </citation>
    <scope>NUCLEOTIDE SEQUENCE [LARGE SCALE GENOMIC DNA]</scope>
    <source>
        <strain evidence="2">YNDBR</strain>
        <tissue evidence="2">Leaf</tissue>
    </source>
</reference>
<protein>
    <submittedName>
        <fullName evidence="2">Uncharacterized protein</fullName>
    </submittedName>
</protein>
<keyword evidence="3" id="KW-1185">Reference proteome</keyword>
<sequence length="287" mass="30686">MDIRVDNKRIEELTMSMNGKHGVDIIEGIRQSSGGAGAAIEAEQRSARLSNGYSAVVGAVAADLGNDNTQAEQRQGGNDGAMIAQIAKRHVGASVGAIAVAREWHASVRRRSARSVRCGLVTGGDRMTPVRWEVDLVTGGGSAQWRAAGVLAIAAGRRGHARGAGRAADLVQICGEGGRLRWPAEVRSGESVGGAVVGVQRCKQQCKQRGSVCGECERQMEILVSGEQGQQPAKARKRAEAAASRWHGQCNHQWRATERTTASKRQKNTMKRSSTRKSTDLKLETKL</sequence>
<dbReference type="Proteomes" id="UP001420932">
    <property type="component" value="Unassembled WGS sequence"/>
</dbReference>
<dbReference type="EMBL" id="JBBNAF010000005">
    <property type="protein sequence ID" value="KAK9143279.1"/>
    <property type="molecule type" value="Genomic_DNA"/>
</dbReference>
<evidence type="ECO:0000313" key="2">
    <source>
        <dbReference type="EMBL" id="KAK9143279.1"/>
    </source>
</evidence>
<feature type="region of interest" description="Disordered" evidence="1">
    <location>
        <begin position="242"/>
        <end position="287"/>
    </location>
</feature>
<accession>A0AAP0K0P3</accession>
<proteinExistence type="predicted"/>
<evidence type="ECO:0000313" key="3">
    <source>
        <dbReference type="Proteomes" id="UP001420932"/>
    </source>
</evidence>
<gene>
    <name evidence="2" type="ORF">Syun_012679</name>
</gene>
<comment type="caution">
    <text evidence="2">The sequence shown here is derived from an EMBL/GenBank/DDBJ whole genome shotgun (WGS) entry which is preliminary data.</text>
</comment>
<evidence type="ECO:0000256" key="1">
    <source>
        <dbReference type="SAM" id="MobiDB-lite"/>
    </source>
</evidence>